<organism evidence="1 2">
    <name type="scientific">Canavalia gladiata</name>
    <name type="common">Sword bean</name>
    <name type="synonym">Dolichos gladiatus</name>
    <dbReference type="NCBI Taxonomy" id="3824"/>
    <lineage>
        <taxon>Eukaryota</taxon>
        <taxon>Viridiplantae</taxon>
        <taxon>Streptophyta</taxon>
        <taxon>Embryophyta</taxon>
        <taxon>Tracheophyta</taxon>
        <taxon>Spermatophyta</taxon>
        <taxon>Magnoliopsida</taxon>
        <taxon>eudicotyledons</taxon>
        <taxon>Gunneridae</taxon>
        <taxon>Pentapetalae</taxon>
        <taxon>rosids</taxon>
        <taxon>fabids</taxon>
        <taxon>Fabales</taxon>
        <taxon>Fabaceae</taxon>
        <taxon>Papilionoideae</taxon>
        <taxon>50 kb inversion clade</taxon>
        <taxon>NPAAA clade</taxon>
        <taxon>indigoferoid/millettioid clade</taxon>
        <taxon>Phaseoleae</taxon>
        <taxon>Canavalia</taxon>
    </lineage>
</organism>
<comment type="caution">
    <text evidence="1">The sequence shown here is derived from an EMBL/GenBank/DDBJ whole genome shotgun (WGS) entry which is preliminary data.</text>
</comment>
<dbReference type="AlphaFoldDB" id="A0AAN9MYS2"/>
<dbReference type="EMBL" id="JAYMYQ010000001">
    <property type="protein sequence ID" value="KAK7362456.1"/>
    <property type="molecule type" value="Genomic_DNA"/>
</dbReference>
<gene>
    <name evidence="1" type="ORF">VNO77_04570</name>
</gene>
<dbReference type="Proteomes" id="UP001367508">
    <property type="component" value="Unassembled WGS sequence"/>
</dbReference>
<evidence type="ECO:0000313" key="1">
    <source>
        <dbReference type="EMBL" id="KAK7362456.1"/>
    </source>
</evidence>
<name>A0AAN9MYS2_CANGL</name>
<proteinExistence type="predicted"/>
<reference evidence="1 2" key="1">
    <citation type="submission" date="2024-01" db="EMBL/GenBank/DDBJ databases">
        <title>The genomes of 5 underutilized Papilionoideae crops provide insights into root nodulation and disease resistanc.</title>
        <authorList>
            <person name="Jiang F."/>
        </authorList>
    </citation>
    <scope>NUCLEOTIDE SEQUENCE [LARGE SCALE GENOMIC DNA]</scope>
    <source>
        <strain evidence="1">LVBAO_FW01</strain>
        <tissue evidence="1">Leaves</tissue>
    </source>
</reference>
<accession>A0AAN9MYS2</accession>
<protein>
    <submittedName>
        <fullName evidence="1">Uncharacterized protein</fullName>
    </submittedName>
</protein>
<keyword evidence="2" id="KW-1185">Reference proteome</keyword>
<sequence>MEGMLQVVNYENSCSGNGVWGRNALEDNINFVLRKSMHMKIRNIGKSDCTRNSRIAAPRVNNSLVLFHSFISFPVFVPAASCRLHPRNFHFVSGITQIPKAHVVPRPNRTLQSPSHRVVPNPGHLELRRYLI</sequence>
<evidence type="ECO:0000313" key="2">
    <source>
        <dbReference type="Proteomes" id="UP001367508"/>
    </source>
</evidence>